<comment type="caution">
    <text evidence="3">The sequence shown here is derived from an EMBL/GenBank/DDBJ whole genome shotgun (WGS) entry which is preliminary data.</text>
</comment>
<evidence type="ECO:0000313" key="4">
    <source>
        <dbReference type="Proteomes" id="UP001183388"/>
    </source>
</evidence>
<gene>
    <name evidence="3" type="ORF">RM780_12685</name>
</gene>
<evidence type="ECO:0000256" key="1">
    <source>
        <dbReference type="SAM" id="MobiDB-lite"/>
    </source>
</evidence>
<keyword evidence="4" id="KW-1185">Reference proteome</keyword>
<protein>
    <submittedName>
        <fullName evidence="3">HNH endonuclease signature motif containing protein</fullName>
    </submittedName>
</protein>
<dbReference type="EMBL" id="JAVREN010000015">
    <property type="protein sequence ID" value="MDT0307812.1"/>
    <property type="molecule type" value="Genomic_DNA"/>
</dbReference>
<evidence type="ECO:0000313" key="3">
    <source>
        <dbReference type="EMBL" id="MDT0307812.1"/>
    </source>
</evidence>
<feature type="domain" description="HNH nuclease" evidence="2">
    <location>
        <begin position="66"/>
        <end position="122"/>
    </location>
</feature>
<accession>A0ABU2L8I9</accession>
<keyword evidence="3" id="KW-0540">Nuclease</keyword>
<dbReference type="InterPro" id="IPR044925">
    <property type="entry name" value="His-Me_finger_sf"/>
</dbReference>
<dbReference type="InterPro" id="IPR003615">
    <property type="entry name" value="HNH_nuc"/>
</dbReference>
<dbReference type="SMART" id="SM00507">
    <property type="entry name" value="HNHc"/>
    <property type="match status" value="1"/>
</dbReference>
<dbReference type="GO" id="GO:0004519">
    <property type="term" value="F:endonuclease activity"/>
    <property type="evidence" value="ECO:0007669"/>
    <property type="project" value="UniProtKB-KW"/>
</dbReference>
<reference evidence="4" key="1">
    <citation type="submission" date="2023-07" db="EMBL/GenBank/DDBJ databases">
        <title>30 novel species of actinomycetes from the DSMZ collection.</title>
        <authorList>
            <person name="Nouioui I."/>
        </authorList>
    </citation>
    <scope>NUCLEOTIDE SEQUENCE [LARGE SCALE GENOMIC DNA]</scope>
    <source>
        <strain evidence="4">DSM 44917</strain>
    </source>
</reference>
<dbReference type="CDD" id="cd00085">
    <property type="entry name" value="HNHc"/>
    <property type="match status" value="1"/>
</dbReference>
<dbReference type="Pfam" id="PF13392">
    <property type="entry name" value="HNH_3"/>
    <property type="match status" value="1"/>
</dbReference>
<keyword evidence="3" id="KW-0255">Endonuclease</keyword>
<organism evidence="3 4">
    <name type="scientific">Streptomyces boetiae</name>
    <dbReference type="NCBI Taxonomy" id="3075541"/>
    <lineage>
        <taxon>Bacteria</taxon>
        <taxon>Bacillati</taxon>
        <taxon>Actinomycetota</taxon>
        <taxon>Actinomycetes</taxon>
        <taxon>Kitasatosporales</taxon>
        <taxon>Streptomycetaceae</taxon>
        <taxon>Streptomyces</taxon>
    </lineage>
</organism>
<keyword evidence="3" id="KW-0378">Hydrolase</keyword>
<sequence length="143" mass="15652">MLAALDLPDTRRNRAQVYEALRERGTSAPRLLGQAHRRGRPAANRLPADLILTVREPGSPRVKRALPDRALKEKGVAEVCAECGTGNRWRGKPLVLEIDHVNGDRLDNRLANLRYLCPSCHSQARPAGDAAGAPGPRDGWPVQ</sequence>
<dbReference type="Gene3D" id="3.90.75.20">
    <property type="match status" value="1"/>
</dbReference>
<feature type="compositionally biased region" description="Low complexity" evidence="1">
    <location>
        <begin position="124"/>
        <end position="143"/>
    </location>
</feature>
<evidence type="ECO:0000259" key="2">
    <source>
        <dbReference type="SMART" id="SM00507"/>
    </source>
</evidence>
<dbReference type="RefSeq" id="WP_311630761.1">
    <property type="nucleotide sequence ID" value="NZ_JAVREN010000015.1"/>
</dbReference>
<feature type="region of interest" description="Disordered" evidence="1">
    <location>
        <begin position="123"/>
        <end position="143"/>
    </location>
</feature>
<name>A0ABU2L8I9_9ACTN</name>
<dbReference type="Proteomes" id="UP001183388">
    <property type="component" value="Unassembled WGS sequence"/>
</dbReference>
<proteinExistence type="predicted"/>
<dbReference type="SUPFAM" id="SSF54060">
    <property type="entry name" value="His-Me finger endonucleases"/>
    <property type="match status" value="1"/>
</dbReference>